<feature type="compositionally biased region" description="Polar residues" evidence="5">
    <location>
        <begin position="15"/>
        <end position="37"/>
    </location>
</feature>
<evidence type="ECO:0000256" key="1">
    <source>
        <dbReference type="ARBA" id="ARBA00022703"/>
    </source>
</evidence>
<sequence length="778" mass="87423">MSSTISEESRRTAQPAASTLPTTNGSTPAKSSGLIPTNTVTTKEGVTVKARIDPTLAVDDVVRQLCINLKIKDPPGMFALRDDTDELVTNDNLRKKIKSKANLRLVNAPAIEAADIVERLQNKDARMGLTLTSLRKFIREEQFAKEYLDRDGLYELISVINASHGNVLAYALTAMQNLMDLDYGWSNLGNDFILKVVQILSSENSLINVCRPATAILKKLVEADPMSAPGSHQASSSKAPPTPPAGSVYRYGFEVVFDQMKKEEGLLETVVNRLGSADTTMALYSMMLINSLMAHVTESRWEELTSALQQLNVHKAVIRLMQSHTIEDLTSCILDYQANVVRMTFRKKTTVVEPEIEPAHVTALKYIWTYSKLRDELDEDGNTRKWRKLGFDTENLTQEFAAVGALGLDCLQNFVAKDPDFFAKVVQEQLSRPEERRCPIAKASNEVVDLLSEHWTIFAPGFQTSDTFRPYFLNFYKVHALATQFFLRMWNESGAARGDFSQVVALTRSQIAVALRRENVRPWHEVEFDFLECEYRAVRDRQMQELEQEDDIMSRVAIRNLRGQLLKESFDFVRQQRIHCLLQGAWFLNAIQISSNYPRETIRRPSRPWRFMRLDIGQKWLHYCDSPSKFIVRDGIEDLPERIDISTINEVATGTCAPFPHTPRDQVDSLTPNSPLHASQLSFALLTASGACLAAQIAPDSSRWADWTDGLNLIRRASGHVSSPETDVFVQTLTEIGLKIRLLNVSGDMVNIPAGVSIPPPPPTTDFFFSDLPYEAGA</sequence>
<dbReference type="GO" id="GO:0006915">
    <property type="term" value="P:apoptotic process"/>
    <property type="evidence" value="ECO:0007669"/>
    <property type="project" value="UniProtKB-KW"/>
</dbReference>
<reference evidence="7" key="1">
    <citation type="submission" date="2022-07" db="EMBL/GenBank/DDBJ databases">
        <title>Genome Sequence of Physisporinus lineatus.</title>
        <authorList>
            <person name="Buettner E."/>
        </authorList>
    </citation>
    <scope>NUCLEOTIDE SEQUENCE</scope>
    <source>
        <strain evidence="7">VT162</strain>
    </source>
</reference>
<dbReference type="Pfam" id="PF11841">
    <property type="entry name" value="ELMO_ARM"/>
    <property type="match status" value="1"/>
</dbReference>
<dbReference type="Pfam" id="PF16457">
    <property type="entry name" value="PH_12"/>
    <property type="match status" value="1"/>
</dbReference>
<dbReference type="PANTHER" id="PTHR12771">
    <property type="entry name" value="ENGULFMENT AND CELL MOTILITY"/>
    <property type="match status" value="1"/>
</dbReference>
<evidence type="ECO:0000256" key="5">
    <source>
        <dbReference type="SAM" id="MobiDB-lite"/>
    </source>
</evidence>
<dbReference type="InterPro" id="IPR011989">
    <property type="entry name" value="ARM-like"/>
</dbReference>
<dbReference type="Pfam" id="PF04727">
    <property type="entry name" value="ELMO_CED12"/>
    <property type="match status" value="1"/>
</dbReference>
<keyword evidence="1" id="KW-0053">Apoptosis</keyword>
<dbReference type="InterPro" id="IPR024574">
    <property type="entry name" value="ELMO_ARM"/>
</dbReference>
<name>A0AAD5VCD1_9APHY</name>
<evidence type="ECO:0000256" key="3">
    <source>
        <dbReference type="ARBA" id="ARBA00023036"/>
    </source>
</evidence>
<dbReference type="InterPro" id="IPR011993">
    <property type="entry name" value="PH-like_dom_sf"/>
</dbReference>
<feature type="domain" description="ELMO" evidence="6">
    <location>
        <begin position="359"/>
        <end position="515"/>
    </location>
</feature>
<dbReference type="InterPro" id="IPR001849">
    <property type="entry name" value="PH_domain"/>
</dbReference>
<dbReference type="PANTHER" id="PTHR12771:SF56">
    <property type="entry name" value="CED-12"/>
    <property type="match status" value="1"/>
</dbReference>
<keyword evidence="3" id="KW-0729">SH3-binding</keyword>
<keyword evidence="2" id="KW-0581">Phagocytosis</keyword>
<accession>A0AAD5VCD1</accession>
<dbReference type="Proteomes" id="UP001212997">
    <property type="component" value="Unassembled WGS sequence"/>
</dbReference>
<gene>
    <name evidence="7" type="ORF">NLI96_g392</name>
</gene>
<dbReference type="Gene3D" id="2.30.29.30">
    <property type="entry name" value="Pleckstrin-homology domain (PH domain)/Phosphotyrosine-binding domain (PTB)"/>
    <property type="match status" value="1"/>
</dbReference>
<keyword evidence="8" id="KW-1185">Reference proteome</keyword>
<protein>
    <recommendedName>
        <fullName evidence="6">ELMO domain-containing protein</fullName>
    </recommendedName>
</protein>
<dbReference type="Gene3D" id="1.25.10.10">
    <property type="entry name" value="Leucine-rich Repeat Variant"/>
    <property type="match status" value="1"/>
</dbReference>
<proteinExistence type="predicted"/>
<dbReference type="GO" id="GO:0048870">
    <property type="term" value="P:cell motility"/>
    <property type="evidence" value="ECO:0007669"/>
    <property type="project" value="TreeGrafter"/>
</dbReference>
<comment type="caution">
    <text evidence="7">The sequence shown here is derived from an EMBL/GenBank/DDBJ whole genome shotgun (WGS) entry which is preliminary data.</text>
</comment>
<evidence type="ECO:0000313" key="7">
    <source>
        <dbReference type="EMBL" id="KAJ3491834.1"/>
    </source>
</evidence>
<feature type="region of interest" description="Disordered" evidence="5">
    <location>
        <begin position="1"/>
        <end position="37"/>
    </location>
</feature>
<evidence type="ECO:0000259" key="6">
    <source>
        <dbReference type="PROSITE" id="PS51335"/>
    </source>
</evidence>
<dbReference type="InterPro" id="IPR050868">
    <property type="entry name" value="ELMO_domain-containing"/>
</dbReference>
<dbReference type="AlphaFoldDB" id="A0AAD5VCD1"/>
<organism evidence="7 8">
    <name type="scientific">Meripilus lineatus</name>
    <dbReference type="NCBI Taxonomy" id="2056292"/>
    <lineage>
        <taxon>Eukaryota</taxon>
        <taxon>Fungi</taxon>
        <taxon>Dikarya</taxon>
        <taxon>Basidiomycota</taxon>
        <taxon>Agaricomycotina</taxon>
        <taxon>Agaricomycetes</taxon>
        <taxon>Polyporales</taxon>
        <taxon>Meripilaceae</taxon>
        <taxon>Meripilus</taxon>
    </lineage>
</organism>
<dbReference type="GO" id="GO:0017124">
    <property type="term" value="F:SH3 domain binding"/>
    <property type="evidence" value="ECO:0007669"/>
    <property type="project" value="UniProtKB-KW"/>
</dbReference>
<comment type="function">
    <text evidence="4">Involved in cytoskeletal rearrangements required for phagocytosis of apoptotic cells and cell motility. Acts in association with DOCK1 and CRK. Was initially proposed to be required in complex with DOCK1 to activate Rac Rho small GTPases. May enhance the guanine nucleotide exchange factor (GEF) activity of DOCK1.</text>
</comment>
<dbReference type="EMBL" id="JANAWD010000006">
    <property type="protein sequence ID" value="KAJ3491834.1"/>
    <property type="molecule type" value="Genomic_DNA"/>
</dbReference>
<dbReference type="SUPFAM" id="SSF48371">
    <property type="entry name" value="ARM repeat"/>
    <property type="match status" value="1"/>
</dbReference>
<evidence type="ECO:0000256" key="2">
    <source>
        <dbReference type="ARBA" id="ARBA00022907"/>
    </source>
</evidence>
<dbReference type="GO" id="GO:0007015">
    <property type="term" value="P:actin filament organization"/>
    <property type="evidence" value="ECO:0007669"/>
    <property type="project" value="TreeGrafter"/>
</dbReference>
<dbReference type="GO" id="GO:0005886">
    <property type="term" value="C:plasma membrane"/>
    <property type="evidence" value="ECO:0007669"/>
    <property type="project" value="TreeGrafter"/>
</dbReference>
<evidence type="ECO:0000313" key="8">
    <source>
        <dbReference type="Proteomes" id="UP001212997"/>
    </source>
</evidence>
<dbReference type="InterPro" id="IPR006816">
    <property type="entry name" value="ELMO_dom"/>
</dbReference>
<evidence type="ECO:0000256" key="4">
    <source>
        <dbReference type="ARBA" id="ARBA00024863"/>
    </source>
</evidence>
<dbReference type="InterPro" id="IPR016024">
    <property type="entry name" value="ARM-type_fold"/>
</dbReference>
<dbReference type="PROSITE" id="PS51335">
    <property type="entry name" value="ELMO"/>
    <property type="match status" value="1"/>
</dbReference>